<name>A0A081NK28_9GAMM</name>
<dbReference type="PANTHER" id="PTHR37484:SF1">
    <property type="entry name" value="ROD SHAPE-DETERMINING PROTEIN MRED"/>
    <property type="match status" value="1"/>
</dbReference>
<evidence type="ECO:0000256" key="3">
    <source>
        <dbReference type="ARBA" id="ARBA00022475"/>
    </source>
</evidence>
<feature type="transmembrane region" description="Helical" evidence="9">
    <location>
        <begin position="74"/>
        <end position="92"/>
    </location>
</feature>
<gene>
    <name evidence="10" type="ORF">GZ78_01560</name>
</gene>
<dbReference type="InterPro" id="IPR026034">
    <property type="entry name" value="MreD_proteobac"/>
</dbReference>
<keyword evidence="4 9" id="KW-0812">Transmembrane</keyword>
<keyword evidence="8" id="KW-0997">Cell inner membrane</keyword>
<organism evidence="10 11">
    <name type="scientific">Endozoicomonas numazuensis</name>
    <dbReference type="NCBI Taxonomy" id="1137799"/>
    <lineage>
        <taxon>Bacteria</taxon>
        <taxon>Pseudomonadati</taxon>
        <taxon>Pseudomonadota</taxon>
        <taxon>Gammaproteobacteria</taxon>
        <taxon>Oceanospirillales</taxon>
        <taxon>Endozoicomonadaceae</taxon>
        <taxon>Endozoicomonas</taxon>
    </lineage>
</organism>
<protein>
    <recommendedName>
        <fullName evidence="8">Rod shape-determining protein MreD</fullName>
    </recommendedName>
</protein>
<feature type="transmembrane region" description="Helical" evidence="9">
    <location>
        <begin position="104"/>
        <end position="121"/>
    </location>
</feature>
<evidence type="ECO:0000256" key="7">
    <source>
        <dbReference type="ARBA" id="ARBA00023136"/>
    </source>
</evidence>
<feature type="transmembrane region" description="Helical" evidence="9">
    <location>
        <begin position="12"/>
        <end position="31"/>
    </location>
</feature>
<dbReference type="AlphaFoldDB" id="A0A081NK28"/>
<comment type="function">
    <text evidence="8">Involved in formation of the rod shape of the cell. May also contribute to regulation of formation of penicillin-binding proteins.</text>
</comment>
<accession>A0A081NK28</accession>
<evidence type="ECO:0000256" key="9">
    <source>
        <dbReference type="SAM" id="Phobius"/>
    </source>
</evidence>
<evidence type="ECO:0000256" key="4">
    <source>
        <dbReference type="ARBA" id="ARBA00022692"/>
    </source>
</evidence>
<evidence type="ECO:0000256" key="2">
    <source>
        <dbReference type="ARBA" id="ARBA00007776"/>
    </source>
</evidence>
<dbReference type="PIRSF" id="PIRSF018472">
    <property type="entry name" value="MreD_proteobac"/>
    <property type="match status" value="1"/>
</dbReference>
<comment type="subcellular location">
    <subcellularLocation>
        <location evidence="8">Cell inner membrane</location>
    </subcellularLocation>
    <subcellularLocation>
        <location evidence="1">Cell membrane</location>
        <topology evidence="1">Multi-pass membrane protein</topology>
    </subcellularLocation>
</comment>
<dbReference type="GO" id="GO:0005886">
    <property type="term" value="C:plasma membrane"/>
    <property type="evidence" value="ECO:0007669"/>
    <property type="project" value="UniProtKB-SubCell"/>
</dbReference>
<comment type="similarity">
    <text evidence="2 8">Belongs to the MreD family.</text>
</comment>
<dbReference type="OrthoDB" id="6647425at2"/>
<evidence type="ECO:0000256" key="8">
    <source>
        <dbReference type="PIRNR" id="PIRNR018472"/>
    </source>
</evidence>
<keyword evidence="7 8" id="KW-0472">Membrane</keyword>
<evidence type="ECO:0000256" key="5">
    <source>
        <dbReference type="ARBA" id="ARBA00022960"/>
    </source>
</evidence>
<evidence type="ECO:0000313" key="11">
    <source>
        <dbReference type="Proteomes" id="UP000028073"/>
    </source>
</evidence>
<sequence>MSIQKANAHWVVWFSLLGAFLLSIVPLPAWISIARPSWVAMVVLYWVMALPERFGLFFAFFTGLLMDVVLGTTFGQNSMGLLLVAVIVLGLHRRLRMFPWWQQAFMVFVIVGFYQLLNLWIRSALGRTPPTLWYLAPALTSAAFWPWVSIILSSLRRDFRVT</sequence>
<dbReference type="InterPro" id="IPR007227">
    <property type="entry name" value="Cell_shape_determining_MreD"/>
</dbReference>
<feature type="transmembrane region" description="Helical" evidence="9">
    <location>
        <begin position="38"/>
        <end position="62"/>
    </location>
</feature>
<keyword evidence="5 8" id="KW-0133">Cell shape</keyword>
<dbReference type="Proteomes" id="UP000028073">
    <property type="component" value="Unassembled WGS sequence"/>
</dbReference>
<keyword evidence="11" id="KW-1185">Reference proteome</keyword>
<dbReference type="GO" id="GO:0008360">
    <property type="term" value="P:regulation of cell shape"/>
    <property type="evidence" value="ECO:0007669"/>
    <property type="project" value="UniProtKB-UniRule"/>
</dbReference>
<evidence type="ECO:0000256" key="1">
    <source>
        <dbReference type="ARBA" id="ARBA00004651"/>
    </source>
</evidence>
<dbReference type="eggNOG" id="COG2891">
    <property type="taxonomic scope" value="Bacteria"/>
</dbReference>
<dbReference type="Pfam" id="PF04093">
    <property type="entry name" value="MreD"/>
    <property type="match status" value="1"/>
</dbReference>
<reference evidence="10 11" key="1">
    <citation type="submission" date="2014-06" db="EMBL/GenBank/DDBJ databases">
        <title>Whole Genome Sequences of Three Symbiotic Endozoicomonas Bacteria.</title>
        <authorList>
            <person name="Neave M.J."/>
            <person name="Apprill A."/>
            <person name="Voolstra C.R."/>
        </authorList>
    </citation>
    <scope>NUCLEOTIDE SEQUENCE [LARGE SCALE GENOMIC DNA]</scope>
    <source>
        <strain evidence="10 11">DSM 25634</strain>
    </source>
</reference>
<proteinExistence type="inferred from homology"/>
<dbReference type="STRING" id="1137799.GZ78_01560"/>
<dbReference type="RefSeq" id="WP_034832179.1">
    <property type="nucleotide sequence ID" value="NZ_JOKH01000001.1"/>
</dbReference>
<dbReference type="PANTHER" id="PTHR37484">
    <property type="entry name" value="ROD SHAPE-DETERMINING PROTEIN MRED"/>
    <property type="match status" value="1"/>
</dbReference>
<evidence type="ECO:0000256" key="6">
    <source>
        <dbReference type="ARBA" id="ARBA00022989"/>
    </source>
</evidence>
<dbReference type="NCBIfam" id="TIGR03426">
    <property type="entry name" value="shape_MreD"/>
    <property type="match status" value="1"/>
</dbReference>
<dbReference type="EMBL" id="JOKH01000001">
    <property type="protein sequence ID" value="KEQ18801.1"/>
    <property type="molecule type" value="Genomic_DNA"/>
</dbReference>
<keyword evidence="6 9" id="KW-1133">Transmembrane helix</keyword>
<comment type="caution">
    <text evidence="10">The sequence shown here is derived from an EMBL/GenBank/DDBJ whole genome shotgun (WGS) entry which is preliminary data.</text>
</comment>
<keyword evidence="3 8" id="KW-1003">Cell membrane</keyword>
<evidence type="ECO:0000313" key="10">
    <source>
        <dbReference type="EMBL" id="KEQ18801.1"/>
    </source>
</evidence>
<feature type="transmembrane region" description="Helical" evidence="9">
    <location>
        <begin position="133"/>
        <end position="155"/>
    </location>
</feature>